<sequence length="155" mass="16837">MGMKKLQHGTRVMVVQAMAIEGGSQRGCLWKAARVCIEAWRVAPLIGRMREKCLEDDKRGGGEMTGNPEADESSMNPGTVMQPNAEMSINLETGGSNSKPSIILQPNAGLKTEDQDEAERKTKTESGSEYEEAKASEIKSNQDSHAMLQPNKGTN</sequence>
<proteinExistence type="predicted"/>
<feature type="compositionally biased region" description="Basic and acidic residues" evidence="1">
    <location>
        <begin position="118"/>
        <end position="142"/>
    </location>
</feature>
<organism evidence="2 3">
    <name type="scientific">Leersia perrieri</name>
    <dbReference type="NCBI Taxonomy" id="77586"/>
    <lineage>
        <taxon>Eukaryota</taxon>
        <taxon>Viridiplantae</taxon>
        <taxon>Streptophyta</taxon>
        <taxon>Embryophyta</taxon>
        <taxon>Tracheophyta</taxon>
        <taxon>Spermatophyta</taxon>
        <taxon>Magnoliopsida</taxon>
        <taxon>Liliopsida</taxon>
        <taxon>Poales</taxon>
        <taxon>Poaceae</taxon>
        <taxon>BOP clade</taxon>
        <taxon>Oryzoideae</taxon>
        <taxon>Oryzeae</taxon>
        <taxon>Oryzinae</taxon>
        <taxon>Leersia</taxon>
    </lineage>
</organism>
<feature type="region of interest" description="Disordered" evidence="1">
    <location>
        <begin position="55"/>
        <end position="155"/>
    </location>
</feature>
<reference evidence="2 3" key="1">
    <citation type="submission" date="2012-08" db="EMBL/GenBank/DDBJ databases">
        <title>Oryza genome evolution.</title>
        <authorList>
            <person name="Wing R.A."/>
        </authorList>
    </citation>
    <scope>NUCLEOTIDE SEQUENCE</scope>
</reference>
<keyword evidence="3" id="KW-1185">Reference proteome</keyword>
<evidence type="ECO:0000256" key="1">
    <source>
        <dbReference type="SAM" id="MobiDB-lite"/>
    </source>
</evidence>
<evidence type="ECO:0000313" key="2">
    <source>
        <dbReference type="EnsemblPlants" id="LPERR07G08790.1"/>
    </source>
</evidence>
<name>A0A0D9WXN8_9ORYZ</name>
<dbReference type="Proteomes" id="UP000032180">
    <property type="component" value="Chromosome 7"/>
</dbReference>
<evidence type="ECO:0000313" key="3">
    <source>
        <dbReference type="Proteomes" id="UP000032180"/>
    </source>
</evidence>
<dbReference type="HOGENOM" id="CLU_1698061_0_0_1"/>
<accession>A0A0D9WXN8</accession>
<dbReference type="AlphaFoldDB" id="A0A0D9WXN8"/>
<reference evidence="3" key="2">
    <citation type="submission" date="2013-12" db="EMBL/GenBank/DDBJ databases">
        <authorList>
            <person name="Yu Y."/>
            <person name="Lee S."/>
            <person name="de Baynast K."/>
            <person name="Wissotski M."/>
            <person name="Liu L."/>
            <person name="Talag J."/>
            <person name="Goicoechea J."/>
            <person name="Angelova A."/>
            <person name="Jetty R."/>
            <person name="Kudrna D."/>
            <person name="Golser W."/>
            <person name="Rivera L."/>
            <person name="Zhang J."/>
            <person name="Wing R."/>
        </authorList>
    </citation>
    <scope>NUCLEOTIDE SEQUENCE</scope>
</reference>
<dbReference type="EnsemblPlants" id="LPERR07G08790.1">
    <property type="protein sequence ID" value="LPERR07G08790.1"/>
    <property type="gene ID" value="LPERR07G08790"/>
</dbReference>
<dbReference type="Gramene" id="LPERR07G08790.1">
    <property type="protein sequence ID" value="LPERR07G08790.1"/>
    <property type="gene ID" value="LPERR07G08790"/>
</dbReference>
<reference evidence="2" key="3">
    <citation type="submission" date="2015-04" db="UniProtKB">
        <authorList>
            <consortium name="EnsemblPlants"/>
        </authorList>
    </citation>
    <scope>IDENTIFICATION</scope>
</reference>
<feature type="compositionally biased region" description="Polar residues" evidence="1">
    <location>
        <begin position="73"/>
        <end position="100"/>
    </location>
</feature>
<protein>
    <submittedName>
        <fullName evidence="2">Uncharacterized protein</fullName>
    </submittedName>
</protein>